<evidence type="ECO:0000259" key="12">
    <source>
        <dbReference type="SMART" id="SM01263"/>
    </source>
</evidence>
<dbReference type="GO" id="GO:0043171">
    <property type="term" value="P:peptide catabolic process"/>
    <property type="evidence" value="ECO:0007669"/>
    <property type="project" value="TreeGrafter"/>
</dbReference>
<dbReference type="InterPro" id="IPR015211">
    <property type="entry name" value="Peptidase_M1_C"/>
</dbReference>
<comment type="similarity">
    <text evidence="2">Belongs to the peptidase M1 family.</text>
</comment>
<dbReference type="SUPFAM" id="SSF63737">
    <property type="entry name" value="Leukotriene A4 hydrolase N-terminal domain"/>
    <property type="match status" value="1"/>
</dbReference>
<keyword evidence="8" id="KW-0482">Metalloprotease</keyword>
<evidence type="ECO:0000256" key="2">
    <source>
        <dbReference type="ARBA" id="ARBA00010136"/>
    </source>
</evidence>
<dbReference type="Gene3D" id="3.30.2010.30">
    <property type="match status" value="1"/>
</dbReference>
<dbReference type="FunFam" id="3.30.2010.30:FF:000001">
    <property type="entry name" value="Leukotriene A(4) hydrolase"/>
    <property type="match status" value="1"/>
</dbReference>
<feature type="binding site" evidence="10">
    <location>
        <begin position="264"/>
        <end position="269"/>
    </location>
    <ligand>
        <name>a peptide</name>
        <dbReference type="ChEBI" id="CHEBI:60466"/>
    </ligand>
</feature>
<evidence type="ECO:0000256" key="8">
    <source>
        <dbReference type="ARBA" id="ARBA00023049"/>
    </source>
</evidence>
<dbReference type="InterPro" id="IPR042097">
    <property type="entry name" value="Aminopeptidase_N-like_N_sf"/>
</dbReference>
<dbReference type="Gene3D" id="1.25.40.320">
    <property type="entry name" value="Peptidase M1, leukotriene A4 hydrolase/aminopeptidase C-terminal domain"/>
    <property type="match status" value="1"/>
</dbReference>
<dbReference type="InterPro" id="IPR034015">
    <property type="entry name" value="M1_LTA4H"/>
</dbReference>
<dbReference type="InterPro" id="IPR049980">
    <property type="entry name" value="LTA4H_cat"/>
</dbReference>
<comment type="cofactor">
    <cofactor evidence="11">
        <name>Zn(2+)</name>
        <dbReference type="ChEBI" id="CHEBI:29105"/>
    </cofactor>
    <text evidence="11">Binds 1 zinc ion per subunit.</text>
</comment>
<dbReference type="InterPro" id="IPR001930">
    <property type="entry name" value="Peptidase_M1"/>
</dbReference>
<dbReference type="InterPro" id="IPR016024">
    <property type="entry name" value="ARM-type_fold"/>
</dbReference>
<dbReference type="InterPro" id="IPR045357">
    <property type="entry name" value="Aminopeptidase_N-like_N"/>
</dbReference>
<dbReference type="InterPro" id="IPR027268">
    <property type="entry name" value="Peptidase_M4/M1_CTD_sf"/>
</dbReference>
<dbReference type="SUPFAM" id="SSF55486">
    <property type="entry name" value="Metalloproteases ('zincins'), catalytic domain"/>
    <property type="match status" value="1"/>
</dbReference>
<evidence type="ECO:0000256" key="6">
    <source>
        <dbReference type="ARBA" id="ARBA00022801"/>
    </source>
</evidence>
<proteinExistence type="inferred from homology"/>
<dbReference type="Gene3D" id="2.60.40.1730">
    <property type="entry name" value="tricorn interacting facor f3 domain"/>
    <property type="match status" value="1"/>
</dbReference>
<feature type="binding site" evidence="11">
    <location>
        <position position="316"/>
    </location>
    <ligand>
        <name>Zn(2+)</name>
        <dbReference type="ChEBI" id="CHEBI:29105"/>
        <note>catalytic</note>
    </ligand>
</feature>
<protein>
    <submittedName>
        <fullName evidence="14">Peptidase M1 leukotriene A4 hydrolase/aminopeptidase C-terminal domain-containing protein</fullName>
    </submittedName>
</protein>
<evidence type="ECO:0000256" key="7">
    <source>
        <dbReference type="ARBA" id="ARBA00022833"/>
    </source>
</evidence>
<dbReference type="CDD" id="cd09599">
    <property type="entry name" value="M1_LTA4H"/>
    <property type="match status" value="1"/>
</dbReference>
<dbReference type="AlphaFoldDB" id="A0A914WEU3"/>
<keyword evidence="13" id="KW-1185">Reference proteome</keyword>
<feature type="binding site" evidence="10">
    <location>
        <begin position="131"/>
        <end position="133"/>
    </location>
    <ligand>
        <name>a peptide</name>
        <dbReference type="ChEBI" id="CHEBI:60466"/>
    </ligand>
</feature>
<evidence type="ECO:0000313" key="14">
    <source>
        <dbReference type="WBParaSite" id="PSAMB.scaffold396size53367.g5481.t1"/>
    </source>
</evidence>
<keyword evidence="4" id="KW-0645">Protease</keyword>
<dbReference type="GO" id="GO:0008237">
    <property type="term" value="F:metallopeptidase activity"/>
    <property type="evidence" value="ECO:0007669"/>
    <property type="project" value="UniProtKB-KW"/>
</dbReference>
<evidence type="ECO:0000256" key="11">
    <source>
        <dbReference type="PIRSR" id="PIRSR634015-3"/>
    </source>
</evidence>
<evidence type="ECO:0000256" key="1">
    <source>
        <dbReference type="ARBA" id="ARBA00004496"/>
    </source>
</evidence>
<dbReference type="Gene3D" id="1.10.390.10">
    <property type="entry name" value="Neutral Protease Domain 2"/>
    <property type="match status" value="1"/>
</dbReference>
<comment type="subcellular location">
    <subcellularLocation>
        <location evidence="1">Cytoplasm</location>
    </subcellularLocation>
</comment>
<evidence type="ECO:0000256" key="10">
    <source>
        <dbReference type="PIRSR" id="PIRSR634015-2"/>
    </source>
</evidence>
<sequence>MTDPASSANFDEITIQNLALKWLVDFDVKKIGGSAELTVVAKVNDVSQLILDSSNLSITKVTVDGSEAKFAVEPHAVQALGSKLTIALPVTNKLATRKVLIEYSTSENATALQWMAKEQTADRAQPYLFSQCQAIHARSIVPCMDTPSVKHPYQAEVSVPEKVVALMSAVAVGEATPSADRNGYHVYKFEQKVPIASYLIAIVVGRLTKRDLSKRCAVWAEPSVIEKAAYEFIKTEDMLQAGEQLLGPYVWGRYDILLLPPSFPYGGMENPCLTFVTPTLIAGDRSLTDVIAHEIAHSWTGNLVSNGNWQHMWLNEGFTVFVERKIVGRLHGEEMRQFDAQCGWEDRLLPTIFEVFNPTHEFTKLIQNQTGIDPDDAFSGIPYEKGSAFLMYLEQQLGGPEVFEAFLLNYVNKFAYESILTDQWKTYLFDYFGAQKSVLEGIDFDAWLNNPGVPPNKPTFNDALMKVCIEVCKQWVDADENSVKDIEAANFLRLLPAQKTKVLDCLRLESNIFDYKVERMEELYHLNSVGNSERLFSWIRLAIRARWAPILDVALKFVTDQGRMKFVRPIYKDLVAWDVAASRAKETFIANRPFMHPITATMVAKDLGL</sequence>
<dbReference type="Pfam" id="PF09127">
    <property type="entry name" value="Leuk-A4-hydro_C"/>
    <property type="match status" value="1"/>
</dbReference>
<name>A0A914WEU3_9BILA</name>
<evidence type="ECO:0000256" key="4">
    <source>
        <dbReference type="ARBA" id="ARBA00022670"/>
    </source>
</evidence>
<keyword evidence="6" id="KW-0378">Hydrolase</keyword>
<dbReference type="WBParaSite" id="PSAMB.scaffold396size53367.g5481.t1">
    <property type="protein sequence ID" value="PSAMB.scaffold396size53367.g5481.t1"/>
    <property type="gene ID" value="PSAMB.scaffold396size53367.g5481"/>
</dbReference>
<feature type="active site" description="Proton donor" evidence="9">
    <location>
        <position position="383"/>
    </location>
</feature>
<feature type="binding site" evidence="11">
    <location>
        <position position="297"/>
    </location>
    <ligand>
        <name>Zn(2+)</name>
        <dbReference type="ChEBI" id="CHEBI:29105"/>
        <note>catalytic</note>
    </ligand>
</feature>
<dbReference type="InterPro" id="IPR038502">
    <property type="entry name" value="M1_LTA-4_hydro/amino_C_sf"/>
</dbReference>
<evidence type="ECO:0000256" key="9">
    <source>
        <dbReference type="PIRSR" id="PIRSR634015-1"/>
    </source>
</evidence>
<dbReference type="PRINTS" id="PR00756">
    <property type="entry name" value="ALADIPTASE"/>
</dbReference>
<dbReference type="GO" id="GO:0005829">
    <property type="term" value="C:cytosol"/>
    <property type="evidence" value="ECO:0007669"/>
    <property type="project" value="TreeGrafter"/>
</dbReference>
<dbReference type="GO" id="GO:0008270">
    <property type="term" value="F:zinc ion binding"/>
    <property type="evidence" value="ECO:0007669"/>
    <property type="project" value="InterPro"/>
</dbReference>
<dbReference type="PANTHER" id="PTHR45726:SF3">
    <property type="entry name" value="LEUKOTRIENE A-4 HYDROLASE"/>
    <property type="match status" value="1"/>
</dbReference>
<feature type="domain" description="Peptidase M1 leukotriene A4 hydrolase/aminopeptidase C-terminal" evidence="12">
    <location>
        <begin position="463"/>
        <end position="607"/>
    </location>
</feature>
<dbReference type="GO" id="GO:0004301">
    <property type="term" value="F:epoxide hydrolase activity"/>
    <property type="evidence" value="ECO:0007669"/>
    <property type="project" value="TreeGrafter"/>
</dbReference>
<reference evidence="14" key="1">
    <citation type="submission" date="2022-11" db="UniProtKB">
        <authorList>
            <consortium name="WormBaseParasite"/>
        </authorList>
    </citation>
    <scope>IDENTIFICATION</scope>
</reference>
<dbReference type="Pfam" id="PF01433">
    <property type="entry name" value="Peptidase_M1"/>
    <property type="match status" value="1"/>
</dbReference>
<keyword evidence="7 11" id="KW-0862">Zinc</keyword>
<accession>A0A914WEU3</accession>
<dbReference type="InterPro" id="IPR014782">
    <property type="entry name" value="Peptidase_M1_dom"/>
</dbReference>
<feature type="binding site" evidence="11">
    <location>
        <position position="293"/>
    </location>
    <ligand>
        <name>Zn(2+)</name>
        <dbReference type="ChEBI" id="CHEBI:29105"/>
        <note>catalytic</note>
    </ligand>
</feature>
<evidence type="ECO:0000256" key="5">
    <source>
        <dbReference type="ARBA" id="ARBA00022723"/>
    </source>
</evidence>
<dbReference type="FunFam" id="2.60.40.1730:FF:000004">
    <property type="entry name" value="Leukotriene A(4) hydrolase"/>
    <property type="match status" value="1"/>
</dbReference>
<dbReference type="SUPFAM" id="SSF48371">
    <property type="entry name" value="ARM repeat"/>
    <property type="match status" value="1"/>
</dbReference>
<dbReference type="SMART" id="SM01263">
    <property type="entry name" value="Leuk-A4-hydro_C"/>
    <property type="match status" value="1"/>
</dbReference>
<dbReference type="Proteomes" id="UP000887566">
    <property type="component" value="Unplaced"/>
</dbReference>
<keyword evidence="5 11" id="KW-0479">Metal-binding</keyword>
<organism evidence="13 14">
    <name type="scientific">Plectus sambesii</name>
    <dbReference type="NCBI Taxonomy" id="2011161"/>
    <lineage>
        <taxon>Eukaryota</taxon>
        <taxon>Metazoa</taxon>
        <taxon>Ecdysozoa</taxon>
        <taxon>Nematoda</taxon>
        <taxon>Chromadorea</taxon>
        <taxon>Plectida</taxon>
        <taxon>Plectina</taxon>
        <taxon>Plectoidea</taxon>
        <taxon>Plectidae</taxon>
        <taxon>Plectus</taxon>
    </lineage>
</organism>
<dbReference type="GO" id="GO:0004177">
    <property type="term" value="F:aminopeptidase activity"/>
    <property type="evidence" value="ECO:0007669"/>
    <property type="project" value="TreeGrafter"/>
</dbReference>
<evidence type="ECO:0000313" key="13">
    <source>
        <dbReference type="Proteomes" id="UP000887566"/>
    </source>
</evidence>
<feature type="binding site" evidence="10">
    <location>
        <begin position="563"/>
        <end position="565"/>
    </location>
    <ligand>
        <name>a peptide</name>
        <dbReference type="ChEBI" id="CHEBI:60466"/>
    </ligand>
</feature>
<keyword evidence="3" id="KW-0963">Cytoplasm</keyword>
<dbReference type="PANTHER" id="PTHR45726">
    <property type="entry name" value="LEUKOTRIENE A-4 HYDROLASE"/>
    <property type="match status" value="1"/>
</dbReference>
<feature type="active site" description="Proton acceptor" evidence="9">
    <location>
        <position position="294"/>
    </location>
</feature>
<evidence type="ECO:0000256" key="3">
    <source>
        <dbReference type="ARBA" id="ARBA00022490"/>
    </source>
</evidence>
<dbReference type="FunFam" id="1.10.390.10:FF:000003">
    <property type="entry name" value="Leukotriene A(4) hydrolase"/>
    <property type="match status" value="1"/>
</dbReference>
<dbReference type="GO" id="GO:0006508">
    <property type="term" value="P:proteolysis"/>
    <property type="evidence" value="ECO:0007669"/>
    <property type="project" value="UniProtKB-KW"/>
</dbReference>
<dbReference type="Pfam" id="PF17900">
    <property type="entry name" value="Peptidase_M1_N"/>
    <property type="match status" value="1"/>
</dbReference>